<comment type="caution">
    <text evidence="1">The sequence shown here is derived from an EMBL/GenBank/DDBJ whole genome shotgun (WGS) entry which is preliminary data.</text>
</comment>
<organism evidence="1 2">
    <name type="scientific">Agrobacterium bohemicum</name>
    <dbReference type="NCBI Taxonomy" id="2052828"/>
    <lineage>
        <taxon>Bacteria</taxon>
        <taxon>Pseudomonadati</taxon>
        <taxon>Pseudomonadota</taxon>
        <taxon>Alphaproteobacteria</taxon>
        <taxon>Hyphomicrobiales</taxon>
        <taxon>Rhizobiaceae</taxon>
        <taxon>Rhizobium/Agrobacterium group</taxon>
        <taxon>Agrobacterium</taxon>
    </lineage>
</organism>
<reference evidence="1 2" key="1">
    <citation type="submission" date="2015-11" db="EMBL/GenBank/DDBJ databases">
        <title>Draft genome sequence of Agrobacterium sp. R89-1.</title>
        <authorList>
            <person name="Zahradnik J."/>
            <person name="Kyslikova E."/>
            <person name="Palyzova A."/>
            <person name="Kyslik P."/>
        </authorList>
    </citation>
    <scope>NUCLEOTIDE SEQUENCE [LARGE SCALE GENOMIC DNA]</scope>
    <source>
        <strain evidence="1 2">R89-1</strain>
    </source>
</reference>
<dbReference type="AlphaFoldDB" id="A0A135NY31"/>
<dbReference type="Proteomes" id="UP000070498">
    <property type="component" value="Unassembled WGS sequence"/>
</dbReference>
<proteinExistence type="predicted"/>
<evidence type="ECO:0000313" key="1">
    <source>
        <dbReference type="EMBL" id="KXG84049.1"/>
    </source>
</evidence>
<sequence length="66" mass="7541">MVELAWLWLRHQPKSVLTLWFKERVARNAGRLKTPLIVALARKLRVALWKYVSSGVVIEGAIMKAA</sequence>
<accession>A0A135NY31</accession>
<name>A0A135NY31_9HYPH</name>
<gene>
    <name evidence="1" type="ORF">ATO67_13610</name>
</gene>
<keyword evidence="2" id="KW-1185">Reference proteome</keyword>
<evidence type="ECO:0000313" key="2">
    <source>
        <dbReference type="Proteomes" id="UP000070498"/>
    </source>
</evidence>
<dbReference type="EMBL" id="LNUW01000038">
    <property type="protein sequence ID" value="KXG84049.1"/>
    <property type="molecule type" value="Genomic_DNA"/>
</dbReference>
<protein>
    <submittedName>
        <fullName evidence="1">Transposase</fullName>
    </submittedName>
</protein>